<protein>
    <submittedName>
        <fullName evidence="1">Uncharacterized protein</fullName>
    </submittedName>
</protein>
<dbReference type="KEGG" id="pchm:VFPPC_01944"/>
<reference evidence="1 2" key="1">
    <citation type="journal article" date="2016" name="PLoS Pathog.">
        <title>Biosynthesis of antibiotic leucinostatins in bio-control fungus Purpureocillium lilacinum and their inhibition on phytophthora revealed by genome mining.</title>
        <authorList>
            <person name="Wang G."/>
            <person name="Liu Z."/>
            <person name="Lin R."/>
            <person name="Li E."/>
            <person name="Mao Z."/>
            <person name="Ling J."/>
            <person name="Yang Y."/>
            <person name="Yin W.B."/>
            <person name="Xie B."/>
        </authorList>
    </citation>
    <scope>NUCLEOTIDE SEQUENCE [LARGE SCALE GENOMIC DNA]</scope>
    <source>
        <strain evidence="1">170</strain>
    </source>
</reference>
<organism evidence="1 2">
    <name type="scientific">Pochonia chlamydosporia 170</name>
    <dbReference type="NCBI Taxonomy" id="1380566"/>
    <lineage>
        <taxon>Eukaryota</taxon>
        <taxon>Fungi</taxon>
        <taxon>Dikarya</taxon>
        <taxon>Ascomycota</taxon>
        <taxon>Pezizomycotina</taxon>
        <taxon>Sordariomycetes</taxon>
        <taxon>Hypocreomycetidae</taxon>
        <taxon>Hypocreales</taxon>
        <taxon>Clavicipitaceae</taxon>
        <taxon>Pochonia</taxon>
    </lineage>
</organism>
<evidence type="ECO:0000313" key="2">
    <source>
        <dbReference type="Proteomes" id="UP000078397"/>
    </source>
</evidence>
<comment type="caution">
    <text evidence="1">The sequence shown here is derived from an EMBL/GenBank/DDBJ whole genome shotgun (WGS) entry which is preliminary data.</text>
</comment>
<dbReference type="Proteomes" id="UP000078397">
    <property type="component" value="Unassembled WGS sequence"/>
</dbReference>
<proteinExistence type="predicted"/>
<evidence type="ECO:0000313" key="1">
    <source>
        <dbReference type="EMBL" id="OAQ60899.1"/>
    </source>
</evidence>
<name>A0A179F723_METCM</name>
<dbReference type="EMBL" id="LSBJ02000001">
    <property type="protein sequence ID" value="OAQ60899.1"/>
    <property type="molecule type" value="Genomic_DNA"/>
</dbReference>
<dbReference type="GeneID" id="28845673"/>
<dbReference type="AlphaFoldDB" id="A0A179F723"/>
<sequence length="149" mass="16092">MQAAKTSTDNKATAKNVNQVPFATEEEFNRYFDNLDKIASGGIQLAASTTSSGTTEKLTSPEESIDQASRICYPTSTTLYIDNDDPGNLANSESEDDLLLSTSKGEKSPFKIFAFEDAKGSEGVWCARTPSGGGVRRLLVGYFYHAAPF</sequence>
<accession>A0A179F723</accession>
<dbReference type="RefSeq" id="XP_018138708.1">
    <property type="nucleotide sequence ID" value="XM_018281679.1"/>
</dbReference>
<keyword evidence="2" id="KW-1185">Reference proteome</keyword>
<gene>
    <name evidence="1" type="ORF">VFPPC_01944</name>
</gene>